<dbReference type="EMBL" id="AZFI01000160">
    <property type="protein sequence ID" value="KRM24598.1"/>
    <property type="molecule type" value="Genomic_DNA"/>
</dbReference>
<dbReference type="InterPro" id="IPR026870">
    <property type="entry name" value="Zinc_ribbon_dom"/>
</dbReference>
<dbReference type="Pfam" id="PF13240">
    <property type="entry name" value="Zn_Ribbon_1"/>
    <property type="match status" value="1"/>
</dbReference>
<accession>A0ABR5PIX4</accession>
<feature type="transmembrane region" description="Helical" evidence="2">
    <location>
        <begin position="153"/>
        <end position="173"/>
    </location>
</feature>
<dbReference type="Proteomes" id="UP000051217">
    <property type="component" value="Unassembled WGS sequence"/>
</dbReference>
<evidence type="ECO:0000259" key="3">
    <source>
        <dbReference type="Pfam" id="PF13240"/>
    </source>
</evidence>
<name>A0ABR5PIX4_9LACO</name>
<feature type="compositionally biased region" description="Polar residues" evidence="1">
    <location>
        <begin position="54"/>
        <end position="63"/>
    </location>
</feature>
<evidence type="ECO:0000313" key="5">
    <source>
        <dbReference type="Proteomes" id="UP000051217"/>
    </source>
</evidence>
<evidence type="ECO:0000313" key="4">
    <source>
        <dbReference type="EMBL" id="KRM24598.1"/>
    </source>
</evidence>
<keyword evidence="2" id="KW-1133">Transmembrane helix</keyword>
<dbReference type="RefSeq" id="WP_056972418.1">
    <property type="nucleotide sequence ID" value="NZ_AZFI01000160.1"/>
</dbReference>
<evidence type="ECO:0000256" key="1">
    <source>
        <dbReference type="SAM" id="MobiDB-lite"/>
    </source>
</evidence>
<keyword evidence="5" id="KW-1185">Reference proteome</keyword>
<proteinExistence type="predicted"/>
<protein>
    <recommendedName>
        <fullName evidence="3">Zinc-ribbon domain-containing protein</fullName>
    </recommendedName>
</protein>
<feature type="domain" description="Zinc-ribbon" evidence="3">
    <location>
        <begin position="88"/>
        <end position="110"/>
    </location>
</feature>
<evidence type="ECO:0000256" key="2">
    <source>
        <dbReference type="SAM" id="Phobius"/>
    </source>
</evidence>
<keyword evidence="2" id="KW-0812">Transmembrane</keyword>
<reference evidence="4 5" key="1">
    <citation type="journal article" date="2015" name="Genome Announc.">
        <title>Expanding the biotechnology potential of lactobacilli through comparative genomics of 213 strains and associated genera.</title>
        <authorList>
            <person name="Sun Z."/>
            <person name="Harris H.M."/>
            <person name="McCann A."/>
            <person name="Guo C."/>
            <person name="Argimon S."/>
            <person name="Zhang W."/>
            <person name="Yang X."/>
            <person name="Jeffery I.B."/>
            <person name="Cooney J.C."/>
            <person name="Kagawa T.F."/>
            <person name="Liu W."/>
            <person name="Song Y."/>
            <person name="Salvetti E."/>
            <person name="Wrobel A."/>
            <person name="Rasinkangas P."/>
            <person name="Parkhill J."/>
            <person name="Rea M.C."/>
            <person name="O'Sullivan O."/>
            <person name="Ritari J."/>
            <person name="Douillard F.P."/>
            <person name="Paul Ross R."/>
            <person name="Yang R."/>
            <person name="Briner A.E."/>
            <person name="Felis G.E."/>
            <person name="de Vos W.M."/>
            <person name="Barrangou R."/>
            <person name="Klaenhammer T.R."/>
            <person name="Caufield P.W."/>
            <person name="Cui Y."/>
            <person name="Zhang H."/>
            <person name="O'Toole P.W."/>
        </authorList>
    </citation>
    <scope>NUCLEOTIDE SEQUENCE [LARGE SCALE GENOMIC DNA]</scope>
    <source>
        <strain evidence="4 5">DSM 15836</strain>
    </source>
</reference>
<feature type="region of interest" description="Disordered" evidence="1">
    <location>
        <begin position="52"/>
        <end position="82"/>
    </location>
</feature>
<gene>
    <name evidence="4" type="ORF">FC65_GL000604</name>
</gene>
<comment type="caution">
    <text evidence="4">The sequence shown here is derived from an EMBL/GenBank/DDBJ whole genome shotgun (WGS) entry which is preliminary data.</text>
</comment>
<sequence>MFDNYYVVCSNCQARNPLTNDFCNDCGEKLVKNSDSSKGVVTVFQKMDEGEKIVSSSSNLTTDNSKDADGETESNEQEQLSNETQKRFCPNCGNETVNGAKFCPICGFDLHNLNKNKHDPTDDVQTNNYQYNEDINQNSTDGKIIATIRNTNVGKIVSIVLAIFFIVVGIWLFKQHEAVTNLPNGVDTADAVLKHNAPENTDTILKTIRSDTSLASETNYIVSVYKNTRTGGYVFPVQAQETNKLHYCYVTKVDTHSMIAIDIDDSSWICKIPDGQGIQGNNPYKEDYKVNTAYYNQNIENFLY</sequence>
<keyword evidence="2" id="KW-0472">Membrane</keyword>
<organism evidence="4 5">
    <name type="scientific">Ligilactobacillus acidipiscis DSM 15836</name>
    <dbReference type="NCBI Taxonomy" id="1423716"/>
    <lineage>
        <taxon>Bacteria</taxon>
        <taxon>Bacillati</taxon>
        <taxon>Bacillota</taxon>
        <taxon>Bacilli</taxon>
        <taxon>Lactobacillales</taxon>
        <taxon>Lactobacillaceae</taxon>
        <taxon>Ligilactobacillus</taxon>
    </lineage>
</organism>